<reference evidence="2" key="1">
    <citation type="submission" date="2016-10" db="EMBL/GenBank/DDBJ databases">
        <authorList>
            <person name="Varghese N."/>
            <person name="Submissions S."/>
        </authorList>
    </citation>
    <scope>NUCLEOTIDE SEQUENCE [LARGE SCALE GENOMIC DNA]</scope>
    <source>
        <strain evidence="2">DSM 16858</strain>
    </source>
</reference>
<proteinExistence type="predicted"/>
<dbReference type="AlphaFoldDB" id="A0A1H9ZPW6"/>
<dbReference type="EMBL" id="FOIJ01000001">
    <property type="protein sequence ID" value="SES83687.1"/>
    <property type="molecule type" value="Genomic_DNA"/>
</dbReference>
<keyword evidence="2" id="KW-1185">Reference proteome</keyword>
<accession>A0A1H9ZPW6</accession>
<gene>
    <name evidence="1" type="ORF">SAMN05443639_101386</name>
</gene>
<name>A0A1H9ZPW6_9BACT</name>
<dbReference type="Proteomes" id="UP000199181">
    <property type="component" value="Unassembled WGS sequence"/>
</dbReference>
<evidence type="ECO:0000313" key="1">
    <source>
        <dbReference type="EMBL" id="SES83687.1"/>
    </source>
</evidence>
<sequence>MSCCIQKNPLTPTASCGASAQDIAEALTGAKALHQAAKMEETAATDADGVQADDFANNAHLPEWKQECIRNYVACQNETDWQGPCYDCLRRCEGQQDWPFGMCWPLGKKEK</sequence>
<dbReference type="RefSeq" id="WP_093515285.1">
    <property type="nucleotide sequence ID" value="NZ_FOIJ01000001.1"/>
</dbReference>
<evidence type="ECO:0000313" key="2">
    <source>
        <dbReference type="Proteomes" id="UP000199181"/>
    </source>
</evidence>
<protein>
    <submittedName>
        <fullName evidence="1">Uncharacterized protein</fullName>
    </submittedName>
</protein>
<organism evidence="1 2">
    <name type="scientific">Stigmatella erecta</name>
    <dbReference type="NCBI Taxonomy" id="83460"/>
    <lineage>
        <taxon>Bacteria</taxon>
        <taxon>Pseudomonadati</taxon>
        <taxon>Myxococcota</taxon>
        <taxon>Myxococcia</taxon>
        <taxon>Myxococcales</taxon>
        <taxon>Cystobacterineae</taxon>
        <taxon>Archangiaceae</taxon>
        <taxon>Stigmatella</taxon>
    </lineage>
</organism>